<evidence type="ECO:0000256" key="4">
    <source>
        <dbReference type="ARBA" id="ARBA00007786"/>
    </source>
</evidence>
<keyword evidence="6" id="KW-0134">Cell wall</keyword>
<organism evidence="11 12">
    <name type="scientific">Paspalum notatum var. saurae</name>
    <dbReference type="NCBI Taxonomy" id="547442"/>
    <lineage>
        <taxon>Eukaryota</taxon>
        <taxon>Viridiplantae</taxon>
        <taxon>Streptophyta</taxon>
        <taxon>Embryophyta</taxon>
        <taxon>Tracheophyta</taxon>
        <taxon>Spermatophyta</taxon>
        <taxon>Magnoliopsida</taxon>
        <taxon>Liliopsida</taxon>
        <taxon>Poales</taxon>
        <taxon>Poaceae</taxon>
        <taxon>PACMAD clade</taxon>
        <taxon>Panicoideae</taxon>
        <taxon>Andropogonodae</taxon>
        <taxon>Paspaleae</taxon>
        <taxon>Paspalinae</taxon>
        <taxon>Paspalum</taxon>
    </lineage>
</organism>
<keyword evidence="7" id="KW-0378">Hydrolase</keyword>
<dbReference type="EC" id="3.1.1.11" evidence="5"/>
<evidence type="ECO:0000256" key="7">
    <source>
        <dbReference type="ARBA" id="ARBA00022801"/>
    </source>
</evidence>
<evidence type="ECO:0000259" key="10">
    <source>
        <dbReference type="SMART" id="SM00856"/>
    </source>
</evidence>
<dbReference type="Proteomes" id="UP001341281">
    <property type="component" value="Chromosome 02"/>
</dbReference>
<keyword evidence="12" id="KW-1185">Reference proteome</keyword>
<accession>A0AAQ3SMP6</accession>
<dbReference type="GO" id="GO:0030599">
    <property type="term" value="F:pectinesterase activity"/>
    <property type="evidence" value="ECO:0007669"/>
    <property type="project" value="UniProtKB-EC"/>
</dbReference>
<dbReference type="Gene3D" id="2.160.20.10">
    <property type="entry name" value="Single-stranded right-handed beta-helix, Pectin lyase-like"/>
    <property type="match status" value="1"/>
</dbReference>
<evidence type="ECO:0000256" key="6">
    <source>
        <dbReference type="ARBA" id="ARBA00022512"/>
    </source>
</evidence>
<dbReference type="Pfam" id="PF04043">
    <property type="entry name" value="PMEI"/>
    <property type="match status" value="1"/>
</dbReference>
<feature type="transmembrane region" description="Helical" evidence="9">
    <location>
        <begin position="66"/>
        <end position="88"/>
    </location>
</feature>
<dbReference type="NCBIfam" id="TIGR01614">
    <property type="entry name" value="PME_inhib"/>
    <property type="match status" value="1"/>
</dbReference>
<feature type="domain" description="Pectinesterase inhibitor" evidence="10">
    <location>
        <begin position="104"/>
        <end position="257"/>
    </location>
</feature>
<comment type="subcellular location">
    <subcellularLocation>
        <location evidence="1">Secreted</location>
        <location evidence="1">Cell wall</location>
    </subcellularLocation>
</comment>
<comment type="similarity">
    <text evidence="4">In the C-terminal section; belongs to the pectinesterase family.</text>
</comment>
<dbReference type="InterPro" id="IPR011050">
    <property type="entry name" value="Pectin_lyase_fold/virulence"/>
</dbReference>
<evidence type="ECO:0000256" key="9">
    <source>
        <dbReference type="SAM" id="Phobius"/>
    </source>
</evidence>
<protein>
    <recommendedName>
        <fullName evidence="5">pectinesterase</fullName>
        <ecNumber evidence="5">3.1.1.11</ecNumber>
    </recommendedName>
</protein>
<evidence type="ECO:0000313" key="12">
    <source>
        <dbReference type="Proteomes" id="UP001341281"/>
    </source>
</evidence>
<comment type="pathway">
    <text evidence="2">Glycan metabolism; pectin degradation; 2-dehydro-3-deoxy-D-gluconate from pectin: step 1/5.</text>
</comment>
<dbReference type="InterPro" id="IPR000070">
    <property type="entry name" value="Pectinesterase_cat"/>
</dbReference>
<name>A0AAQ3SMP6_PASNO</name>
<dbReference type="SUPFAM" id="SSF51126">
    <property type="entry name" value="Pectin lyase-like"/>
    <property type="match status" value="1"/>
</dbReference>
<dbReference type="InterPro" id="IPR012334">
    <property type="entry name" value="Pectin_lyas_fold"/>
</dbReference>
<keyword evidence="6" id="KW-0964">Secreted</keyword>
<dbReference type="AlphaFoldDB" id="A0AAQ3SMP6"/>
<sequence length="650" mass="70971">MPPRRAACRVPRRRRRAHRSIRLNLAPSRGVRRSSSDPLFRLRLRLLRRPPPMSSADGGQSSRKKLVVGILSACLLIAMVIGTVAFFLSEKFDESAHGRGRMSKTMRSVELFCAPADYQGTCHDTLERALSRTADPSEHPHAAAAAGITAVERALEEGFNRSSVLDAVRQSNDTLVWEAMRDCRMLLGECRANVERALASIAWRGVEGPAQDLQSWLSAVITFQGSCVDMFPKGEVRKEVESAMEKAREISSNALAIIKQGAALASMLDLQAAVPDKGGKGDKKGADDDDGRRHQLLEGVGVPAWVRKEGRRRLLLGGDGGGGRRGKAALTPNVTVAKDGSGDFRNISAALDAIPDKYSGRYFIYVKEGVYDETVNVSNRMGNITMYGDGSKRSIVTGSKNIVDGIRMWRTATFSVDGDSFTAMRLGIRNTAGVEKQQALALRVKGDKAIFFNCRIEGNQDTLFAQAYRQFYRSCVISGTVDFIMGDAAAVFQRCVLLVRPPRPGQPAVVTAQARRDHQQTTGFVIHRSRIVADEKLNKSAGSSTKTFLGRPWKEFARTVVMESLIDGFVHSQGYMPWEGKGNLGTAFFGEFRNAGDGANVTARKAEHGVHVMTKDKALQFTVAHFLHGADWIPESGTPVSLGLSGGEEE</sequence>
<gene>
    <name evidence="11" type="ORF">U9M48_007624</name>
</gene>
<reference evidence="11 12" key="1">
    <citation type="submission" date="2024-02" db="EMBL/GenBank/DDBJ databases">
        <title>High-quality chromosome-scale genome assembly of Pensacola bahiagrass (Paspalum notatum Flugge var. saurae).</title>
        <authorList>
            <person name="Vega J.M."/>
            <person name="Podio M."/>
            <person name="Orjuela J."/>
            <person name="Siena L.A."/>
            <person name="Pessino S.C."/>
            <person name="Combes M.C."/>
            <person name="Mariac C."/>
            <person name="Albertini E."/>
            <person name="Pupilli F."/>
            <person name="Ortiz J.P.A."/>
            <person name="Leblanc O."/>
        </authorList>
    </citation>
    <scope>NUCLEOTIDE SEQUENCE [LARGE SCALE GENOMIC DNA]</scope>
    <source>
        <strain evidence="11">R1</strain>
        <tissue evidence="11">Leaf</tissue>
    </source>
</reference>
<evidence type="ECO:0000256" key="3">
    <source>
        <dbReference type="ARBA" id="ARBA00006027"/>
    </source>
</evidence>
<dbReference type="Pfam" id="PF01095">
    <property type="entry name" value="Pectinesterase"/>
    <property type="match status" value="1"/>
</dbReference>
<dbReference type="InterPro" id="IPR006501">
    <property type="entry name" value="Pectinesterase_inhib_dom"/>
</dbReference>
<dbReference type="SMART" id="SM00856">
    <property type="entry name" value="PMEI"/>
    <property type="match status" value="1"/>
</dbReference>
<dbReference type="EMBL" id="CP144746">
    <property type="protein sequence ID" value="WVZ57214.1"/>
    <property type="molecule type" value="Genomic_DNA"/>
</dbReference>
<comment type="similarity">
    <text evidence="3">In the N-terminal section; belongs to the PMEI family.</text>
</comment>
<dbReference type="Gene3D" id="1.20.140.40">
    <property type="entry name" value="Invertase/pectin methylesterase inhibitor family protein"/>
    <property type="match status" value="1"/>
</dbReference>
<keyword evidence="8" id="KW-0063">Aspartyl esterase</keyword>
<evidence type="ECO:0000256" key="8">
    <source>
        <dbReference type="ARBA" id="ARBA00023085"/>
    </source>
</evidence>
<dbReference type="FunFam" id="2.160.20.10:FF:000029">
    <property type="entry name" value="Pectinesterase 4"/>
    <property type="match status" value="1"/>
</dbReference>
<keyword evidence="9" id="KW-0472">Membrane</keyword>
<keyword evidence="9" id="KW-1133">Transmembrane helix</keyword>
<evidence type="ECO:0000256" key="2">
    <source>
        <dbReference type="ARBA" id="ARBA00005184"/>
    </source>
</evidence>
<keyword evidence="9" id="KW-0812">Transmembrane</keyword>
<dbReference type="InterPro" id="IPR035513">
    <property type="entry name" value="Invertase/methylesterase_inhib"/>
</dbReference>
<evidence type="ECO:0000256" key="5">
    <source>
        <dbReference type="ARBA" id="ARBA00013229"/>
    </source>
</evidence>
<evidence type="ECO:0000313" key="11">
    <source>
        <dbReference type="EMBL" id="WVZ57214.1"/>
    </source>
</evidence>
<dbReference type="GO" id="GO:0042545">
    <property type="term" value="P:cell wall modification"/>
    <property type="evidence" value="ECO:0007669"/>
    <property type="project" value="InterPro"/>
</dbReference>
<evidence type="ECO:0000256" key="1">
    <source>
        <dbReference type="ARBA" id="ARBA00004191"/>
    </source>
</evidence>
<dbReference type="SUPFAM" id="SSF101148">
    <property type="entry name" value="Plant invertase/pectin methylesterase inhibitor"/>
    <property type="match status" value="1"/>
</dbReference>
<proteinExistence type="inferred from homology"/>
<dbReference type="CDD" id="cd15798">
    <property type="entry name" value="PMEI-like_3"/>
    <property type="match status" value="1"/>
</dbReference>
<dbReference type="FunFam" id="1.20.140.40:FF:000019">
    <property type="entry name" value="Pectinesterase"/>
    <property type="match status" value="1"/>
</dbReference>
<dbReference type="PANTHER" id="PTHR31707">
    <property type="entry name" value="PECTINESTERASE"/>
    <property type="match status" value="1"/>
</dbReference>
<dbReference type="GO" id="GO:0004857">
    <property type="term" value="F:enzyme inhibitor activity"/>
    <property type="evidence" value="ECO:0007669"/>
    <property type="project" value="InterPro"/>
</dbReference>